<dbReference type="PANTHER" id="PTHR30408">
    <property type="entry name" value="TYPE-1 RESTRICTION ENZYME ECOKI SPECIFICITY PROTEIN"/>
    <property type="match status" value="1"/>
</dbReference>
<evidence type="ECO:0000256" key="1">
    <source>
        <dbReference type="ARBA" id="ARBA00010923"/>
    </source>
</evidence>
<dbReference type="GO" id="GO:0004519">
    <property type="term" value="F:endonuclease activity"/>
    <property type="evidence" value="ECO:0007669"/>
    <property type="project" value="UniProtKB-KW"/>
</dbReference>
<dbReference type="Pfam" id="PF01420">
    <property type="entry name" value="Methylase_S"/>
    <property type="match status" value="2"/>
</dbReference>
<dbReference type="EMBL" id="JAUPXB010000001">
    <property type="protein sequence ID" value="MDO7922637.1"/>
    <property type="molecule type" value="Genomic_DNA"/>
</dbReference>
<keyword evidence="2" id="KW-0680">Restriction system</keyword>
<dbReference type="InterPro" id="IPR044946">
    <property type="entry name" value="Restrct_endonuc_typeI_TRD_sf"/>
</dbReference>
<proteinExistence type="inferred from homology"/>
<comment type="caution">
    <text evidence="5">The sequence shown here is derived from an EMBL/GenBank/DDBJ whole genome shotgun (WGS) entry which is preliminary data.</text>
</comment>
<comment type="similarity">
    <text evidence="1">Belongs to the type-I restriction system S methylase family.</text>
</comment>
<dbReference type="AlphaFoldDB" id="A0AAW7ZQM5"/>
<name>A0AAW7ZQM5_ENTAS</name>
<evidence type="ECO:0000256" key="2">
    <source>
        <dbReference type="ARBA" id="ARBA00022747"/>
    </source>
</evidence>
<dbReference type="GO" id="GO:0009307">
    <property type="term" value="P:DNA restriction-modification system"/>
    <property type="evidence" value="ECO:0007669"/>
    <property type="project" value="UniProtKB-KW"/>
</dbReference>
<evidence type="ECO:0000256" key="3">
    <source>
        <dbReference type="ARBA" id="ARBA00023125"/>
    </source>
</evidence>
<sequence length="400" mass="45549">MKAGWLTKPMSEILEKTETTNPTISPETEFFYIDVSSVSNKTFSIENVQLLKGKNAPSRARKLVKEGDVLFATIRPTLQRIAIVPEKLDKQVCSTGYVVLRTKPEVDSRFVFYSLLTDDFSNKMKALQKGASYPAVTDGEVRSQYISFPSQVEQQRIIRILDQAFEAIAATRINTEKNRQNVRSLSESYQQEIFSQRNDGWIEKALGEMATFRNGVNFTKSSKGESIKILGVKDFKNHYWAQLDSLESIIPDGILPEADTLQQNDIVFVRSNGNPELIGRCLLIGKIHERTTFSGFTIRARQLTKEILPQYLCHFLKLPHVRRELVEGGNGANIRSLNQGTLSRLRINFPTEISEQYRIIKQLEAIQAETQRLESLYQRKIDALDELKQSLLHQAFSGKL</sequence>
<dbReference type="InterPro" id="IPR000055">
    <property type="entry name" value="Restrct_endonuc_typeI_TRD"/>
</dbReference>
<keyword evidence="5" id="KW-0540">Nuclease</keyword>
<dbReference type="CDD" id="cd17517">
    <property type="entry name" value="RMtype1_S_EcoKI_StySPI-TRD2-CR2_like"/>
    <property type="match status" value="1"/>
</dbReference>
<gene>
    <name evidence="5" type="ORF">Q5934_14215</name>
</gene>
<dbReference type="Proteomes" id="UP001176432">
    <property type="component" value="Unassembled WGS sequence"/>
</dbReference>
<dbReference type="GO" id="GO:0003677">
    <property type="term" value="F:DNA binding"/>
    <property type="evidence" value="ECO:0007669"/>
    <property type="project" value="UniProtKB-KW"/>
</dbReference>
<keyword evidence="3" id="KW-0238">DNA-binding</keyword>
<dbReference type="InterPro" id="IPR052021">
    <property type="entry name" value="Type-I_RS_S_subunit"/>
</dbReference>
<feature type="domain" description="Type I restriction modification DNA specificity" evidence="4">
    <location>
        <begin position="198"/>
        <end position="374"/>
    </location>
</feature>
<dbReference type="GO" id="GO:0016787">
    <property type="term" value="F:hydrolase activity"/>
    <property type="evidence" value="ECO:0007669"/>
    <property type="project" value="UniProtKB-KW"/>
</dbReference>
<keyword evidence="5" id="KW-0378">Hydrolase</keyword>
<reference evidence="5" key="1">
    <citation type="submission" date="2023-07" db="EMBL/GenBank/DDBJ databases">
        <title>Isolates cultured from stool samples of acute diarrhea patients.</title>
        <authorList>
            <person name="Jiang S."/>
        </authorList>
    </citation>
    <scope>NUCLEOTIDE SEQUENCE</scope>
    <source>
        <strain evidence="5">L4424</strain>
    </source>
</reference>
<keyword evidence="5" id="KW-0255">Endonuclease</keyword>
<organism evidence="5 6">
    <name type="scientific">Enterobacter asburiae</name>
    <dbReference type="NCBI Taxonomy" id="61645"/>
    <lineage>
        <taxon>Bacteria</taxon>
        <taxon>Pseudomonadati</taxon>
        <taxon>Pseudomonadota</taxon>
        <taxon>Gammaproteobacteria</taxon>
        <taxon>Enterobacterales</taxon>
        <taxon>Enterobacteriaceae</taxon>
        <taxon>Enterobacter</taxon>
        <taxon>Enterobacter cloacae complex</taxon>
    </lineage>
</organism>
<feature type="domain" description="Type I restriction modification DNA specificity" evidence="4">
    <location>
        <begin position="40"/>
        <end position="174"/>
    </location>
</feature>
<dbReference type="SUPFAM" id="SSF116734">
    <property type="entry name" value="DNA methylase specificity domain"/>
    <property type="match status" value="2"/>
</dbReference>
<protein>
    <submittedName>
        <fullName evidence="5">Restriction endonuclease subunit S</fullName>
        <ecNumber evidence="5">3.1.21.-</ecNumber>
    </submittedName>
</protein>
<evidence type="ECO:0000259" key="4">
    <source>
        <dbReference type="Pfam" id="PF01420"/>
    </source>
</evidence>
<dbReference type="Gene3D" id="3.90.220.20">
    <property type="entry name" value="DNA methylase specificity domains"/>
    <property type="match status" value="2"/>
</dbReference>
<evidence type="ECO:0000313" key="5">
    <source>
        <dbReference type="EMBL" id="MDO7922637.1"/>
    </source>
</evidence>
<dbReference type="RefSeq" id="WP_119905577.1">
    <property type="nucleotide sequence ID" value="NZ_JATADE010000032.1"/>
</dbReference>
<dbReference type="EC" id="3.1.21.-" evidence="5"/>
<evidence type="ECO:0000313" key="6">
    <source>
        <dbReference type="Proteomes" id="UP001176432"/>
    </source>
</evidence>
<accession>A0AAW7ZQM5</accession>
<dbReference type="PANTHER" id="PTHR30408:SF12">
    <property type="entry name" value="TYPE I RESTRICTION ENZYME MJAVIII SPECIFICITY SUBUNIT"/>
    <property type="match status" value="1"/>
</dbReference>